<keyword evidence="7 9" id="KW-0472">Membrane</keyword>
<name>A0A2S0NI16_9HYPH</name>
<dbReference type="KEGG" id="phr:C6569_20905"/>
<dbReference type="PANTHER" id="PTHR35011:SF11">
    <property type="entry name" value="TRAP TRANSPORTER SMALL PERMEASE PROTEIN"/>
    <property type="match status" value="1"/>
</dbReference>
<evidence type="ECO:0000256" key="8">
    <source>
        <dbReference type="ARBA" id="ARBA00038436"/>
    </source>
</evidence>
<feature type="transmembrane region" description="Helical" evidence="9">
    <location>
        <begin position="67"/>
        <end position="88"/>
    </location>
</feature>
<evidence type="ECO:0000259" key="10">
    <source>
        <dbReference type="Pfam" id="PF04290"/>
    </source>
</evidence>
<reference evidence="11 12" key="1">
    <citation type="submission" date="2018-03" db="EMBL/GenBank/DDBJ databases">
        <title>Genome sequencing of Phreatobacter sp.</title>
        <authorList>
            <person name="Kim S.-J."/>
            <person name="Heo J."/>
            <person name="Kwon S.-W."/>
        </authorList>
    </citation>
    <scope>NUCLEOTIDE SEQUENCE [LARGE SCALE GENOMIC DNA]</scope>
    <source>
        <strain evidence="11 12">S-12</strain>
    </source>
</reference>
<comment type="similarity">
    <text evidence="8 9">Belongs to the TRAP transporter small permease family.</text>
</comment>
<evidence type="ECO:0000256" key="6">
    <source>
        <dbReference type="ARBA" id="ARBA00022989"/>
    </source>
</evidence>
<evidence type="ECO:0000313" key="12">
    <source>
        <dbReference type="Proteomes" id="UP000237889"/>
    </source>
</evidence>
<feature type="transmembrane region" description="Helical" evidence="9">
    <location>
        <begin position="28"/>
        <end position="46"/>
    </location>
</feature>
<sequence length="139" mass="15063">MAAMALITFGNVVVRYLTNVSFAFTEEYSVVLMVVVTMIGSSLAVATGRHIRIGVLVDAMSPARWRACEIAALVLVIVCFGILLVHGGRLAWDEYRFEVLSPGLGNPQWLYTGMLPLLSIAVIARAAGRILRLARGEDA</sequence>
<evidence type="ECO:0000256" key="4">
    <source>
        <dbReference type="ARBA" id="ARBA00022519"/>
    </source>
</evidence>
<keyword evidence="5 9" id="KW-0812">Transmembrane</keyword>
<dbReference type="GO" id="GO:0015740">
    <property type="term" value="P:C4-dicarboxylate transport"/>
    <property type="evidence" value="ECO:0007669"/>
    <property type="project" value="TreeGrafter"/>
</dbReference>
<dbReference type="GO" id="GO:0005886">
    <property type="term" value="C:plasma membrane"/>
    <property type="evidence" value="ECO:0007669"/>
    <property type="project" value="UniProtKB-SubCell"/>
</dbReference>
<organism evidence="11 12">
    <name type="scientific">Phreatobacter cathodiphilus</name>
    <dbReference type="NCBI Taxonomy" id="1868589"/>
    <lineage>
        <taxon>Bacteria</taxon>
        <taxon>Pseudomonadati</taxon>
        <taxon>Pseudomonadota</taxon>
        <taxon>Alphaproteobacteria</taxon>
        <taxon>Hyphomicrobiales</taxon>
        <taxon>Phreatobacteraceae</taxon>
        <taxon>Phreatobacter</taxon>
    </lineage>
</organism>
<dbReference type="PANTHER" id="PTHR35011">
    <property type="entry name" value="2,3-DIKETO-L-GULONATE TRAP TRANSPORTER SMALL PERMEASE PROTEIN YIAM"/>
    <property type="match status" value="1"/>
</dbReference>
<evidence type="ECO:0000256" key="5">
    <source>
        <dbReference type="ARBA" id="ARBA00022692"/>
    </source>
</evidence>
<feature type="domain" description="Tripartite ATP-independent periplasmic transporters DctQ component" evidence="10">
    <location>
        <begin position="4"/>
        <end position="135"/>
    </location>
</feature>
<dbReference type="Proteomes" id="UP000237889">
    <property type="component" value="Chromosome"/>
</dbReference>
<keyword evidence="3" id="KW-1003">Cell membrane</keyword>
<evidence type="ECO:0000256" key="7">
    <source>
        <dbReference type="ARBA" id="ARBA00023136"/>
    </source>
</evidence>
<comment type="caution">
    <text evidence="9">Lacks conserved residue(s) required for the propagation of feature annotation.</text>
</comment>
<dbReference type="EMBL" id="CP027668">
    <property type="protein sequence ID" value="AVO47808.1"/>
    <property type="molecule type" value="Genomic_DNA"/>
</dbReference>
<evidence type="ECO:0000256" key="2">
    <source>
        <dbReference type="ARBA" id="ARBA00022448"/>
    </source>
</evidence>
<gene>
    <name evidence="11" type="ORF">C6569_20905</name>
</gene>
<feature type="transmembrane region" description="Helical" evidence="9">
    <location>
        <begin position="108"/>
        <end position="127"/>
    </location>
</feature>
<keyword evidence="12" id="KW-1185">Reference proteome</keyword>
<dbReference type="Pfam" id="PF04290">
    <property type="entry name" value="DctQ"/>
    <property type="match status" value="1"/>
</dbReference>
<evidence type="ECO:0000256" key="3">
    <source>
        <dbReference type="ARBA" id="ARBA00022475"/>
    </source>
</evidence>
<comment type="subunit">
    <text evidence="9">The complex comprises the extracytoplasmic solute receptor protein and the two transmembrane proteins.</text>
</comment>
<dbReference type="InterPro" id="IPR007387">
    <property type="entry name" value="TRAP_DctQ"/>
</dbReference>
<comment type="function">
    <text evidence="9">Part of the tripartite ATP-independent periplasmic (TRAP) transport system.</text>
</comment>
<keyword evidence="6 9" id="KW-1133">Transmembrane helix</keyword>
<evidence type="ECO:0000256" key="1">
    <source>
        <dbReference type="ARBA" id="ARBA00004429"/>
    </source>
</evidence>
<dbReference type="OrthoDB" id="4964541at2"/>
<dbReference type="GO" id="GO:0022857">
    <property type="term" value="F:transmembrane transporter activity"/>
    <property type="evidence" value="ECO:0007669"/>
    <property type="project" value="UniProtKB-UniRule"/>
</dbReference>
<keyword evidence="2 9" id="KW-0813">Transport</keyword>
<evidence type="ECO:0000313" key="11">
    <source>
        <dbReference type="EMBL" id="AVO47808.1"/>
    </source>
</evidence>
<evidence type="ECO:0000256" key="9">
    <source>
        <dbReference type="RuleBase" id="RU369079"/>
    </source>
</evidence>
<dbReference type="AlphaFoldDB" id="A0A2S0NI16"/>
<comment type="subcellular location">
    <subcellularLocation>
        <location evidence="1 9">Cell inner membrane</location>
        <topology evidence="1 9">Multi-pass membrane protein</topology>
    </subcellularLocation>
</comment>
<accession>A0A2S0NI16</accession>
<keyword evidence="4 9" id="KW-0997">Cell inner membrane</keyword>
<dbReference type="InterPro" id="IPR055348">
    <property type="entry name" value="DctQ"/>
</dbReference>
<proteinExistence type="inferred from homology"/>
<protein>
    <recommendedName>
        <fullName evidence="9">TRAP transporter small permease protein</fullName>
    </recommendedName>
</protein>